<dbReference type="EMBL" id="JAKUCV010004464">
    <property type="protein sequence ID" value="KAJ4835289.1"/>
    <property type="molecule type" value="Genomic_DNA"/>
</dbReference>
<accession>A0A9Q0JBD9</accession>
<evidence type="ECO:0000313" key="3">
    <source>
        <dbReference type="Proteomes" id="UP001141552"/>
    </source>
</evidence>
<name>A0A9Q0JBD9_9ROSI</name>
<organism evidence="2 3">
    <name type="scientific">Turnera subulata</name>
    <dbReference type="NCBI Taxonomy" id="218843"/>
    <lineage>
        <taxon>Eukaryota</taxon>
        <taxon>Viridiplantae</taxon>
        <taxon>Streptophyta</taxon>
        <taxon>Embryophyta</taxon>
        <taxon>Tracheophyta</taxon>
        <taxon>Spermatophyta</taxon>
        <taxon>Magnoliopsida</taxon>
        <taxon>eudicotyledons</taxon>
        <taxon>Gunneridae</taxon>
        <taxon>Pentapetalae</taxon>
        <taxon>rosids</taxon>
        <taxon>fabids</taxon>
        <taxon>Malpighiales</taxon>
        <taxon>Passifloraceae</taxon>
        <taxon>Turnera</taxon>
    </lineage>
</organism>
<reference evidence="2" key="2">
    <citation type="journal article" date="2023" name="Plants (Basel)">
        <title>Annotation of the Turnera subulata (Passifloraceae) Draft Genome Reveals the S-Locus Evolved after the Divergence of Turneroideae from Passifloroideae in a Stepwise Manner.</title>
        <authorList>
            <person name="Henning P.M."/>
            <person name="Roalson E.H."/>
            <person name="Mir W."/>
            <person name="McCubbin A.G."/>
            <person name="Shore J.S."/>
        </authorList>
    </citation>
    <scope>NUCLEOTIDE SEQUENCE</scope>
    <source>
        <strain evidence="2">F60SS</strain>
    </source>
</reference>
<protein>
    <submittedName>
        <fullName evidence="2">Uncharacterized protein</fullName>
    </submittedName>
</protein>
<dbReference type="Proteomes" id="UP001141552">
    <property type="component" value="Unassembled WGS sequence"/>
</dbReference>
<gene>
    <name evidence="2" type="ORF">Tsubulata_048875</name>
</gene>
<feature type="compositionally biased region" description="Low complexity" evidence="1">
    <location>
        <begin position="81"/>
        <end position="94"/>
    </location>
</feature>
<reference evidence="2" key="1">
    <citation type="submission" date="2022-02" db="EMBL/GenBank/DDBJ databases">
        <authorList>
            <person name="Henning P.M."/>
            <person name="McCubbin A.G."/>
            <person name="Shore J.S."/>
        </authorList>
    </citation>
    <scope>NUCLEOTIDE SEQUENCE</scope>
    <source>
        <strain evidence="2">F60SS</strain>
        <tissue evidence="2">Leaves</tissue>
    </source>
</reference>
<keyword evidence="3" id="KW-1185">Reference proteome</keyword>
<feature type="region of interest" description="Disordered" evidence="1">
    <location>
        <begin position="61"/>
        <end position="95"/>
    </location>
</feature>
<sequence>MSAPPSQLVRHLTALQALFAQYVESSLQFHLRAIPDLLVFLPIALSLVDLSLRVYIGSRIPVGFPKKPSKSSDGREFVAPSSASLSSSTSSRSSDIGCIGPATLNNTYPRGPDSVPSIGYDYAGKPTQAVNPKAMGIL</sequence>
<evidence type="ECO:0000256" key="1">
    <source>
        <dbReference type="SAM" id="MobiDB-lite"/>
    </source>
</evidence>
<proteinExistence type="predicted"/>
<evidence type="ECO:0000313" key="2">
    <source>
        <dbReference type="EMBL" id="KAJ4835289.1"/>
    </source>
</evidence>
<comment type="caution">
    <text evidence="2">The sequence shown here is derived from an EMBL/GenBank/DDBJ whole genome shotgun (WGS) entry which is preliminary data.</text>
</comment>
<dbReference type="AlphaFoldDB" id="A0A9Q0JBD9"/>